<evidence type="ECO:0000313" key="3">
    <source>
        <dbReference type="Proteomes" id="UP000075683"/>
    </source>
</evidence>
<comment type="caution">
    <text evidence="2">The sequence shown here is derived from an EMBL/GenBank/DDBJ whole genome shotgun (WGS) entry which is preliminary data.</text>
</comment>
<sequence>MAQTFGRKLAVQRPSGLFRRLKGKGLSRGGSQGNRGLSRRQWGHGSGKAFPAGRKITYNKTSKGKIEKKRHFL</sequence>
<feature type="region of interest" description="Disordered" evidence="1">
    <location>
        <begin position="21"/>
        <end position="53"/>
    </location>
</feature>
<accession>A0A150MC73</accession>
<name>A0A150MC73_9BACI</name>
<evidence type="ECO:0000313" key="2">
    <source>
        <dbReference type="EMBL" id="KYD22120.1"/>
    </source>
</evidence>
<organism evidence="2 3">
    <name type="scientific">Caldibacillus debilis</name>
    <dbReference type="NCBI Taxonomy" id="301148"/>
    <lineage>
        <taxon>Bacteria</taxon>
        <taxon>Bacillati</taxon>
        <taxon>Bacillota</taxon>
        <taxon>Bacilli</taxon>
        <taxon>Bacillales</taxon>
        <taxon>Bacillaceae</taxon>
        <taxon>Caldibacillus</taxon>
    </lineage>
</organism>
<protein>
    <submittedName>
        <fullName evidence="2">Uncharacterized protein</fullName>
    </submittedName>
</protein>
<dbReference type="Proteomes" id="UP000075683">
    <property type="component" value="Unassembled WGS sequence"/>
</dbReference>
<dbReference type="AlphaFoldDB" id="A0A150MC73"/>
<proteinExistence type="predicted"/>
<dbReference type="EMBL" id="LQYT01000013">
    <property type="protein sequence ID" value="KYD22120.1"/>
    <property type="molecule type" value="Genomic_DNA"/>
</dbReference>
<gene>
    <name evidence="2" type="ORF">B4135_1465</name>
</gene>
<dbReference type="STRING" id="301148.B4135_1465"/>
<reference evidence="2 3" key="1">
    <citation type="submission" date="2016-01" db="EMBL/GenBank/DDBJ databases">
        <title>Draft Genome Sequences of Seven Thermophilic Sporeformers Isolated from Foods.</title>
        <authorList>
            <person name="Berendsen E.M."/>
            <person name="Wells-Bennik M.H."/>
            <person name="Krawcyk A.O."/>
            <person name="De Jong A."/>
            <person name="Holsappel S."/>
            <person name="Eijlander R.T."/>
            <person name="Kuipers O.P."/>
        </authorList>
    </citation>
    <scope>NUCLEOTIDE SEQUENCE [LARGE SCALE GENOMIC DNA]</scope>
    <source>
        <strain evidence="2 3">B4135</strain>
    </source>
</reference>
<evidence type="ECO:0000256" key="1">
    <source>
        <dbReference type="SAM" id="MobiDB-lite"/>
    </source>
</evidence>